<comment type="subcellular location">
    <subcellularLocation>
        <location evidence="8">Cytoplasm</location>
    </subcellularLocation>
</comment>
<dbReference type="NCBIfam" id="TIGR01852">
    <property type="entry name" value="lipid_A_lpxA"/>
    <property type="match status" value="1"/>
</dbReference>
<dbReference type="InterPro" id="IPR029098">
    <property type="entry name" value="Acetyltransf_C"/>
</dbReference>
<dbReference type="GO" id="GO:0016020">
    <property type="term" value="C:membrane"/>
    <property type="evidence" value="ECO:0007669"/>
    <property type="project" value="GOC"/>
</dbReference>
<dbReference type="GO" id="GO:0008780">
    <property type="term" value="F:acyl-[acyl-carrier-protein]-UDP-N-acetylglucosamine O-acyltransferase activity"/>
    <property type="evidence" value="ECO:0007669"/>
    <property type="project" value="UniProtKB-UniRule"/>
</dbReference>
<dbReference type="InterPro" id="IPR018357">
    <property type="entry name" value="Hexapep_transf_CS"/>
</dbReference>
<dbReference type="CDD" id="cd03351">
    <property type="entry name" value="LbH_UDP-GlcNAc_AT"/>
    <property type="match status" value="1"/>
</dbReference>
<dbReference type="SUPFAM" id="SSF51161">
    <property type="entry name" value="Trimeric LpxA-like enzymes"/>
    <property type="match status" value="1"/>
</dbReference>
<comment type="function">
    <text evidence="8">Involved in the biosynthesis of lipid A, a phosphorylated glycolipid that anchors the lipopolysaccharide to the outer membrane of the cell.</text>
</comment>
<keyword evidence="4 8" id="KW-0808">Transferase</keyword>
<evidence type="ECO:0000256" key="1">
    <source>
        <dbReference type="ARBA" id="ARBA00022490"/>
    </source>
</evidence>
<feature type="domain" description="UDP N-acetylglucosamine O-acyltransferase C-terminal" evidence="9">
    <location>
        <begin position="176"/>
        <end position="260"/>
    </location>
</feature>
<dbReference type="Pfam" id="PF13720">
    <property type="entry name" value="Acetyltransf_11"/>
    <property type="match status" value="1"/>
</dbReference>
<evidence type="ECO:0000256" key="2">
    <source>
        <dbReference type="ARBA" id="ARBA00022516"/>
    </source>
</evidence>
<dbReference type="InterPro" id="IPR011004">
    <property type="entry name" value="Trimer_LpxA-like_sf"/>
</dbReference>
<name>A0A8J6YLR2_9PROT</name>
<evidence type="ECO:0000256" key="7">
    <source>
        <dbReference type="ARBA" id="ARBA00023315"/>
    </source>
</evidence>
<evidence type="ECO:0000259" key="9">
    <source>
        <dbReference type="Pfam" id="PF13720"/>
    </source>
</evidence>
<keyword evidence="1 8" id="KW-0963">Cytoplasm</keyword>
<comment type="subunit">
    <text evidence="8">Homotrimer.</text>
</comment>
<accession>A0A8J6YLR2</accession>
<keyword evidence="6 8" id="KW-0443">Lipid metabolism</keyword>
<dbReference type="UniPathway" id="UPA00359">
    <property type="reaction ID" value="UER00477"/>
</dbReference>
<comment type="catalytic activity">
    <reaction evidence="8">
        <text>a (3R)-hydroxyacyl-[ACP] + UDP-N-acetyl-alpha-D-glucosamine = a UDP-3-O-[(3R)-3-hydroxyacyl]-N-acetyl-alpha-D-glucosamine + holo-[ACP]</text>
        <dbReference type="Rhea" id="RHEA:67812"/>
        <dbReference type="Rhea" id="RHEA-COMP:9685"/>
        <dbReference type="Rhea" id="RHEA-COMP:9945"/>
        <dbReference type="ChEBI" id="CHEBI:57705"/>
        <dbReference type="ChEBI" id="CHEBI:64479"/>
        <dbReference type="ChEBI" id="CHEBI:78827"/>
        <dbReference type="ChEBI" id="CHEBI:173225"/>
        <dbReference type="EC" id="2.3.1.129"/>
    </reaction>
</comment>
<evidence type="ECO:0000313" key="10">
    <source>
        <dbReference type="EMBL" id="MBE1236913.1"/>
    </source>
</evidence>
<dbReference type="Gene3D" id="2.160.10.10">
    <property type="entry name" value="Hexapeptide repeat proteins"/>
    <property type="match status" value="1"/>
</dbReference>
<keyword evidence="11" id="KW-1185">Reference proteome</keyword>
<comment type="similarity">
    <text evidence="8">Belongs to the transferase hexapeptide repeat family. LpxA subfamily.</text>
</comment>
<dbReference type="HAMAP" id="MF_00387">
    <property type="entry name" value="LpxA"/>
    <property type="match status" value="1"/>
</dbReference>
<evidence type="ECO:0000256" key="5">
    <source>
        <dbReference type="ARBA" id="ARBA00022737"/>
    </source>
</evidence>
<dbReference type="InterPro" id="IPR010137">
    <property type="entry name" value="Lipid_A_LpxA"/>
</dbReference>
<dbReference type="GO" id="GO:0005737">
    <property type="term" value="C:cytoplasm"/>
    <property type="evidence" value="ECO:0007669"/>
    <property type="project" value="UniProtKB-SubCell"/>
</dbReference>
<keyword evidence="5 8" id="KW-0677">Repeat</keyword>
<dbReference type="GO" id="GO:0009245">
    <property type="term" value="P:lipid A biosynthetic process"/>
    <property type="evidence" value="ECO:0007669"/>
    <property type="project" value="UniProtKB-UniRule"/>
</dbReference>
<evidence type="ECO:0000256" key="6">
    <source>
        <dbReference type="ARBA" id="ARBA00023098"/>
    </source>
</evidence>
<comment type="pathway">
    <text evidence="8">Glycolipid biosynthesis; lipid IV(A) biosynthesis; lipid IV(A) from (3R)-3-hydroxytetradecanoyl-[acyl-carrier-protein] and UDP-N-acetyl-alpha-D-glucosamine: step 1/6.</text>
</comment>
<keyword evidence="2 8" id="KW-0444">Lipid biosynthesis</keyword>
<dbReference type="PANTHER" id="PTHR43480:SF1">
    <property type="entry name" value="ACYL-[ACYL-CARRIER-PROTEIN]--UDP-N-ACETYLGLUCOSAMINE O-ACYLTRANSFERASE, MITOCHONDRIAL-RELATED"/>
    <property type="match status" value="1"/>
</dbReference>
<dbReference type="PIRSF" id="PIRSF000456">
    <property type="entry name" value="UDP-GlcNAc_acltr"/>
    <property type="match status" value="1"/>
</dbReference>
<dbReference type="RefSeq" id="WP_192533912.1">
    <property type="nucleotide sequence ID" value="NZ_JACZHT010000002.1"/>
</dbReference>
<dbReference type="EMBL" id="JACZHT010000002">
    <property type="protein sequence ID" value="MBE1236913.1"/>
    <property type="molecule type" value="Genomic_DNA"/>
</dbReference>
<proteinExistence type="inferred from homology"/>
<reference evidence="10" key="1">
    <citation type="submission" date="2020-10" db="EMBL/GenBank/DDBJ databases">
        <title>Genome sequence of the unusual species of purple photosynthetic bacteria, Phaeovibrio sulfidiphilus DSM 23193, type strain.</title>
        <authorList>
            <person name="Kyndt J.A."/>
            <person name="Meyer T.E."/>
        </authorList>
    </citation>
    <scope>NUCLEOTIDE SEQUENCE</scope>
    <source>
        <strain evidence="10">DSM 23193</strain>
    </source>
</reference>
<evidence type="ECO:0000313" key="11">
    <source>
        <dbReference type="Proteomes" id="UP000631034"/>
    </source>
</evidence>
<dbReference type="PROSITE" id="PS00101">
    <property type="entry name" value="HEXAPEP_TRANSFERASES"/>
    <property type="match status" value="1"/>
</dbReference>
<comment type="caution">
    <text evidence="10">The sequence shown here is derived from an EMBL/GenBank/DDBJ whole genome shotgun (WGS) entry which is preliminary data.</text>
</comment>
<dbReference type="Gene3D" id="1.20.1180.10">
    <property type="entry name" value="Udp N-acetylglucosamine O-acyltransferase, C-terminal domain"/>
    <property type="match status" value="1"/>
</dbReference>
<keyword evidence="7 8" id="KW-0012">Acyltransferase</keyword>
<dbReference type="EC" id="2.3.1.129" evidence="8"/>
<organism evidence="10 11">
    <name type="scientific">Phaeovibrio sulfidiphilus</name>
    <dbReference type="NCBI Taxonomy" id="1220600"/>
    <lineage>
        <taxon>Bacteria</taxon>
        <taxon>Pseudomonadati</taxon>
        <taxon>Pseudomonadota</taxon>
        <taxon>Alphaproteobacteria</taxon>
        <taxon>Rhodospirillales</taxon>
        <taxon>Rhodospirillaceae</taxon>
        <taxon>Phaeovibrio</taxon>
    </lineage>
</organism>
<dbReference type="AlphaFoldDB" id="A0A8J6YLR2"/>
<dbReference type="InterPro" id="IPR037157">
    <property type="entry name" value="Acetyltransf_C_sf"/>
</dbReference>
<evidence type="ECO:0000256" key="8">
    <source>
        <dbReference type="HAMAP-Rule" id="MF_00387"/>
    </source>
</evidence>
<dbReference type="Proteomes" id="UP000631034">
    <property type="component" value="Unassembled WGS sequence"/>
</dbReference>
<evidence type="ECO:0000256" key="3">
    <source>
        <dbReference type="ARBA" id="ARBA00022556"/>
    </source>
</evidence>
<protein>
    <recommendedName>
        <fullName evidence="8">Acyl-[acyl-carrier-protein]--UDP-N-acetylglucosamine O-acyltransferase</fullName>
        <shortName evidence="8">UDP-N-acetylglucosamine acyltransferase</shortName>
        <ecNumber evidence="8">2.3.1.129</ecNumber>
    </recommendedName>
</protein>
<sequence length="269" mass="28295">MPKIHSTALVEPGAEIASSAVIGPYCTVGAEVVIGENVELVSHVVVSGRTTIGEGTKVYPFASLGLPPQDLKYRGEPSRLEIGRRNTIREHVTMNTGTEGGQMVTRVGDDGLFMIGVHVAHDCIVGNRVIIANNVLMAGHVEVADYAVLGGGSAIHQFTRIGKLAMIGGLSAIGADVLPFTTALSGGTGRNGQIVGLNIVGLRRAGYTREDIANLRDAFRLLFSGDAIAEQKALMVERWPDSAPISDVAAFLDTISSRGLVRPGDDVEV</sequence>
<gene>
    <name evidence="8 10" type="primary">lpxA</name>
    <name evidence="10" type="ORF">IHV25_04535</name>
</gene>
<evidence type="ECO:0000256" key="4">
    <source>
        <dbReference type="ARBA" id="ARBA00022679"/>
    </source>
</evidence>
<keyword evidence="3 8" id="KW-0441">Lipid A biosynthesis</keyword>
<dbReference type="NCBIfam" id="NF003657">
    <property type="entry name" value="PRK05289.1"/>
    <property type="match status" value="1"/>
</dbReference>
<dbReference type="PANTHER" id="PTHR43480">
    <property type="entry name" value="ACYL-[ACYL-CARRIER-PROTEIN]--UDP-N-ACETYLGLUCOSAMINE O-ACYLTRANSFERASE"/>
    <property type="match status" value="1"/>
</dbReference>